<evidence type="ECO:0000256" key="4">
    <source>
        <dbReference type="ARBA" id="ARBA00023136"/>
    </source>
</evidence>
<feature type="transmembrane region" description="Helical" evidence="5">
    <location>
        <begin position="40"/>
        <end position="61"/>
    </location>
</feature>
<gene>
    <name evidence="6" type="ORF">UFOPK1795_01000</name>
    <name evidence="7" type="ORF">UFOPK2275_00587</name>
</gene>
<dbReference type="EMBL" id="CAEZWQ010000054">
    <property type="protein sequence ID" value="CAB4661705.1"/>
    <property type="molecule type" value="Genomic_DNA"/>
</dbReference>
<proteinExistence type="inferred from homology"/>
<accession>A0A6J6GC38</accession>
<evidence type="ECO:0000256" key="3">
    <source>
        <dbReference type="ARBA" id="ARBA00022989"/>
    </source>
</evidence>
<protein>
    <submittedName>
        <fullName evidence="6">Unannotated protein</fullName>
    </submittedName>
</protein>
<dbReference type="HAMAP" id="MF_00631">
    <property type="entry name" value="CrgA"/>
    <property type="match status" value="1"/>
</dbReference>
<organism evidence="6">
    <name type="scientific">freshwater metagenome</name>
    <dbReference type="NCBI Taxonomy" id="449393"/>
    <lineage>
        <taxon>unclassified sequences</taxon>
        <taxon>metagenomes</taxon>
        <taxon>ecological metagenomes</taxon>
    </lineage>
</organism>
<reference evidence="6" key="1">
    <citation type="submission" date="2020-05" db="EMBL/GenBank/DDBJ databases">
        <authorList>
            <person name="Chiriac C."/>
            <person name="Salcher M."/>
            <person name="Ghai R."/>
            <person name="Kavagutti S V."/>
        </authorList>
    </citation>
    <scope>NUCLEOTIDE SEQUENCE</scope>
</reference>
<keyword evidence="1" id="KW-1003">Cell membrane</keyword>
<keyword evidence="2 5" id="KW-0812">Transmembrane</keyword>
<evidence type="ECO:0000313" key="7">
    <source>
        <dbReference type="EMBL" id="CAB4661705.1"/>
    </source>
</evidence>
<evidence type="ECO:0000256" key="5">
    <source>
        <dbReference type="SAM" id="Phobius"/>
    </source>
</evidence>
<dbReference type="Pfam" id="PF06781">
    <property type="entry name" value="CrgA"/>
    <property type="match status" value="1"/>
</dbReference>
<sequence length="94" mass="10567">MVYLSCMPKSKLRKKVIEKHTHEAQVVVDAPHAPEESPAWLAPTMVAGFLVGLFWIVTFYVTQTKYPIPGIGAWNMIIGFSFIGVGFSLATRWR</sequence>
<name>A0A6J6GC38_9ZZZZ</name>
<evidence type="ECO:0000313" key="6">
    <source>
        <dbReference type="EMBL" id="CAB4598020.1"/>
    </source>
</evidence>
<evidence type="ECO:0000256" key="2">
    <source>
        <dbReference type="ARBA" id="ARBA00022692"/>
    </source>
</evidence>
<dbReference type="AlphaFoldDB" id="A0A6J6GC38"/>
<keyword evidence="3 5" id="KW-1133">Transmembrane helix</keyword>
<feature type="transmembrane region" description="Helical" evidence="5">
    <location>
        <begin position="73"/>
        <end position="93"/>
    </location>
</feature>
<dbReference type="EMBL" id="CAEZUG010000064">
    <property type="protein sequence ID" value="CAB4598020.1"/>
    <property type="molecule type" value="Genomic_DNA"/>
</dbReference>
<keyword evidence="4 5" id="KW-0472">Membrane</keyword>
<dbReference type="InterPro" id="IPR009619">
    <property type="entry name" value="CrgA"/>
</dbReference>
<evidence type="ECO:0000256" key="1">
    <source>
        <dbReference type="ARBA" id="ARBA00022475"/>
    </source>
</evidence>